<reference evidence="19" key="1">
    <citation type="submission" date="2020-05" db="EMBL/GenBank/DDBJ databases">
        <authorList>
            <person name="Zhu T."/>
            <person name="Keshari N."/>
            <person name="Lu X."/>
        </authorList>
    </citation>
    <scope>NUCLEOTIDE SEQUENCE</scope>
    <source>
        <strain evidence="19">NK1-12</strain>
    </source>
</reference>
<keyword evidence="6 14" id="KW-0132">Cell division</keyword>
<comment type="catalytic activity">
    <reaction evidence="13 14">
        <text>UDP-N-acetyl-alpha-D-muramate + L-alanine + ATP = UDP-N-acetyl-alpha-D-muramoyl-L-alanine + ADP + phosphate + H(+)</text>
        <dbReference type="Rhea" id="RHEA:23372"/>
        <dbReference type="ChEBI" id="CHEBI:15378"/>
        <dbReference type="ChEBI" id="CHEBI:30616"/>
        <dbReference type="ChEBI" id="CHEBI:43474"/>
        <dbReference type="ChEBI" id="CHEBI:57972"/>
        <dbReference type="ChEBI" id="CHEBI:70757"/>
        <dbReference type="ChEBI" id="CHEBI:83898"/>
        <dbReference type="ChEBI" id="CHEBI:456216"/>
        <dbReference type="EC" id="6.3.2.8"/>
    </reaction>
</comment>
<evidence type="ECO:0000256" key="6">
    <source>
        <dbReference type="ARBA" id="ARBA00022618"/>
    </source>
</evidence>
<dbReference type="InterPro" id="IPR004101">
    <property type="entry name" value="Mur_ligase_C"/>
</dbReference>
<dbReference type="InterPro" id="IPR036615">
    <property type="entry name" value="Mur_ligase_C_dom_sf"/>
</dbReference>
<feature type="domain" description="Mur ligase C-terminal" evidence="17">
    <location>
        <begin position="333"/>
        <end position="467"/>
    </location>
</feature>
<evidence type="ECO:0000256" key="15">
    <source>
        <dbReference type="SAM" id="Phobius"/>
    </source>
</evidence>
<feature type="binding site" evidence="14">
    <location>
        <begin position="140"/>
        <end position="146"/>
    </location>
    <ligand>
        <name>ATP</name>
        <dbReference type="ChEBI" id="CHEBI:30616"/>
    </ligand>
</feature>
<keyword evidence="15" id="KW-0812">Transmembrane</keyword>
<evidence type="ECO:0000256" key="10">
    <source>
        <dbReference type="ARBA" id="ARBA00022984"/>
    </source>
</evidence>
<evidence type="ECO:0000256" key="4">
    <source>
        <dbReference type="ARBA" id="ARBA00022490"/>
    </source>
</evidence>
<dbReference type="SUPFAM" id="SSF51984">
    <property type="entry name" value="MurCD N-terminal domain"/>
    <property type="match status" value="1"/>
</dbReference>
<evidence type="ECO:0000256" key="1">
    <source>
        <dbReference type="ARBA" id="ARBA00004496"/>
    </source>
</evidence>
<feature type="transmembrane region" description="Helical" evidence="15">
    <location>
        <begin position="12"/>
        <end position="29"/>
    </location>
</feature>
<accession>A0AA96WC06</accession>
<evidence type="ECO:0000256" key="13">
    <source>
        <dbReference type="ARBA" id="ARBA00047833"/>
    </source>
</evidence>
<evidence type="ECO:0000259" key="16">
    <source>
        <dbReference type="Pfam" id="PF01225"/>
    </source>
</evidence>
<dbReference type="RefSeq" id="WP_316433072.1">
    <property type="nucleotide sequence ID" value="NZ_CP053586.1"/>
</dbReference>
<dbReference type="Pfam" id="PF01225">
    <property type="entry name" value="Mur_ligase"/>
    <property type="match status" value="1"/>
</dbReference>
<dbReference type="Pfam" id="PF02875">
    <property type="entry name" value="Mur_ligase_C"/>
    <property type="match status" value="1"/>
</dbReference>
<dbReference type="SUPFAM" id="SSF53244">
    <property type="entry name" value="MurD-like peptide ligases, peptide-binding domain"/>
    <property type="match status" value="1"/>
</dbReference>
<dbReference type="Gene3D" id="3.90.190.20">
    <property type="entry name" value="Mur ligase, C-terminal domain"/>
    <property type="match status" value="1"/>
</dbReference>
<keyword evidence="9 14" id="KW-0133">Cell shape</keyword>
<keyword evidence="12 14" id="KW-0961">Cell wall biogenesis/degradation</keyword>
<sequence length="495" mass="53152">MLNSIDFSGRPFHFIGIGGIGMSALAYVLTKRKLPVSGSDLCLNHITQRLQENGVHIFWSQEAANLAAFQTISPAISASAKPEAKSTVAQGLLPQVICSTAVNAANAEYQAALDLGCPIFHRSDVLAALIRESDGIAVAGTHGKTTTSSMIGYLLWQAGLDPTIVVGGEVNAWEGNARVGQGSYLVAEADESDGSLVKFAPKIGVITNIELDHPDHYASLDEVIQIFQTFAVQCQTLVGCIDSPAVQLLKPAVSYSLQPNSSADYTVDQVSYGADGTTARVWERDVILGELNLKLLGQHNLSNALAAVAVGRLLGLDFAEIVAGLATFEGARRRFERRGEANQILFIDDYAHHPSEIRATLAAARLRVQDSTGYRRVVAVFQPHRYSRTIAFLDEFAQAFADADLVITTDIYSAGEANLGQVTGQQLADAIAAHQASVIYQPTLPEVSAYLMETLEPGDLVLFLGAGNLNRVIPELVTFYQQVEQSRSQVYCGSA</sequence>
<dbReference type="HAMAP" id="MF_00046">
    <property type="entry name" value="MurC"/>
    <property type="match status" value="1"/>
</dbReference>
<evidence type="ECO:0000313" key="19">
    <source>
        <dbReference type="EMBL" id="WNZ21770.1"/>
    </source>
</evidence>
<dbReference type="GO" id="GO:0051301">
    <property type="term" value="P:cell division"/>
    <property type="evidence" value="ECO:0007669"/>
    <property type="project" value="UniProtKB-KW"/>
</dbReference>
<keyword evidence="15" id="KW-1133">Transmembrane helix</keyword>
<comment type="pathway">
    <text evidence="2 14">Cell wall biogenesis; peptidoglycan biosynthesis.</text>
</comment>
<dbReference type="Gene3D" id="3.40.50.720">
    <property type="entry name" value="NAD(P)-binding Rossmann-like Domain"/>
    <property type="match status" value="1"/>
</dbReference>
<feature type="domain" description="Mur ligase central" evidence="18">
    <location>
        <begin position="138"/>
        <end position="310"/>
    </location>
</feature>
<dbReference type="InterPro" id="IPR013221">
    <property type="entry name" value="Mur_ligase_cen"/>
</dbReference>
<dbReference type="PANTHER" id="PTHR43445:SF3">
    <property type="entry name" value="UDP-N-ACETYLMURAMATE--L-ALANINE LIGASE"/>
    <property type="match status" value="1"/>
</dbReference>
<dbReference type="InterPro" id="IPR036565">
    <property type="entry name" value="Mur-like_cat_sf"/>
</dbReference>
<evidence type="ECO:0000256" key="11">
    <source>
        <dbReference type="ARBA" id="ARBA00023306"/>
    </source>
</evidence>
<keyword evidence="15" id="KW-0472">Membrane</keyword>
<keyword evidence="4 14" id="KW-0963">Cytoplasm</keyword>
<name>A0AA96WC06_9CYAN</name>
<comment type="similarity">
    <text evidence="14">Belongs to the MurCDEF family.</text>
</comment>
<dbReference type="SUPFAM" id="SSF53623">
    <property type="entry name" value="MurD-like peptide ligases, catalytic domain"/>
    <property type="match status" value="1"/>
</dbReference>
<dbReference type="GO" id="GO:0005737">
    <property type="term" value="C:cytoplasm"/>
    <property type="evidence" value="ECO:0007669"/>
    <property type="project" value="UniProtKB-SubCell"/>
</dbReference>
<dbReference type="EC" id="6.3.2.8" evidence="3 14"/>
<keyword evidence="7 14" id="KW-0547">Nucleotide-binding</keyword>
<gene>
    <name evidence="14" type="primary">murC</name>
    <name evidence="19" type="ORF">HJG54_02060</name>
</gene>
<evidence type="ECO:0000259" key="17">
    <source>
        <dbReference type="Pfam" id="PF02875"/>
    </source>
</evidence>
<dbReference type="InterPro" id="IPR050061">
    <property type="entry name" value="MurCDEF_pg_biosynth"/>
</dbReference>
<evidence type="ECO:0000256" key="2">
    <source>
        <dbReference type="ARBA" id="ARBA00004752"/>
    </source>
</evidence>
<dbReference type="Pfam" id="PF08245">
    <property type="entry name" value="Mur_ligase_M"/>
    <property type="match status" value="1"/>
</dbReference>
<evidence type="ECO:0000256" key="5">
    <source>
        <dbReference type="ARBA" id="ARBA00022598"/>
    </source>
</evidence>
<dbReference type="GO" id="GO:0071555">
    <property type="term" value="P:cell wall organization"/>
    <property type="evidence" value="ECO:0007669"/>
    <property type="project" value="UniProtKB-KW"/>
</dbReference>
<evidence type="ECO:0000259" key="18">
    <source>
        <dbReference type="Pfam" id="PF08245"/>
    </source>
</evidence>
<comment type="function">
    <text evidence="14">Cell wall formation.</text>
</comment>
<proteinExistence type="inferred from homology"/>
<dbReference type="Gene3D" id="3.40.1190.10">
    <property type="entry name" value="Mur-like, catalytic domain"/>
    <property type="match status" value="1"/>
</dbReference>
<dbReference type="NCBIfam" id="TIGR01082">
    <property type="entry name" value="murC"/>
    <property type="match status" value="1"/>
</dbReference>
<keyword evidence="5 14" id="KW-0436">Ligase</keyword>
<dbReference type="EMBL" id="CP053586">
    <property type="protein sequence ID" value="WNZ21770.1"/>
    <property type="molecule type" value="Genomic_DNA"/>
</dbReference>
<feature type="domain" description="Mur ligase N-terminal catalytic" evidence="16">
    <location>
        <begin position="12"/>
        <end position="132"/>
    </location>
</feature>
<protein>
    <recommendedName>
        <fullName evidence="3 14">UDP-N-acetylmuramate--L-alanine ligase</fullName>
        <ecNumber evidence="3 14">6.3.2.8</ecNumber>
    </recommendedName>
    <alternativeName>
        <fullName evidence="14">UDP-N-acetylmuramoyl-L-alanine synthetase</fullName>
    </alternativeName>
</protein>
<dbReference type="InterPro" id="IPR005758">
    <property type="entry name" value="UDP-N-AcMur_Ala_ligase_MurC"/>
</dbReference>
<dbReference type="AlphaFoldDB" id="A0AA96WC06"/>
<evidence type="ECO:0000256" key="12">
    <source>
        <dbReference type="ARBA" id="ARBA00023316"/>
    </source>
</evidence>
<evidence type="ECO:0000256" key="14">
    <source>
        <dbReference type="HAMAP-Rule" id="MF_00046"/>
    </source>
</evidence>
<dbReference type="GO" id="GO:0008360">
    <property type="term" value="P:regulation of cell shape"/>
    <property type="evidence" value="ECO:0007669"/>
    <property type="project" value="UniProtKB-KW"/>
</dbReference>
<dbReference type="InterPro" id="IPR000713">
    <property type="entry name" value="Mur_ligase_N"/>
</dbReference>
<keyword evidence="11 14" id="KW-0131">Cell cycle</keyword>
<comment type="subcellular location">
    <subcellularLocation>
        <location evidence="1 14">Cytoplasm</location>
    </subcellularLocation>
</comment>
<evidence type="ECO:0000256" key="9">
    <source>
        <dbReference type="ARBA" id="ARBA00022960"/>
    </source>
</evidence>
<evidence type="ECO:0000256" key="8">
    <source>
        <dbReference type="ARBA" id="ARBA00022840"/>
    </source>
</evidence>
<dbReference type="GO" id="GO:0005524">
    <property type="term" value="F:ATP binding"/>
    <property type="evidence" value="ECO:0007669"/>
    <property type="project" value="UniProtKB-UniRule"/>
</dbReference>
<evidence type="ECO:0000256" key="7">
    <source>
        <dbReference type="ARBA" id="ARBA00022741"/>
    </source>
</evidence>
<keyword evidence="8 14" id="KW-0067">ATP-binding</keyword>
<dbReference type="GO" id="GO:0008763">
    <property type="term" value="F:UDP-N-acetylmuramate-L-alanine ligase activity"/>
    <property type="evidence" value="ECO:0007669"/>
    <property type="project" value="UniProtKB-UniRule"/>
</dbReference>
<evidence type="ECO:0000256" key="3">
    <source>
        <dbReference type="ARBA" id="ARBA00012211"/>
    </source>
</evidence>
<dbReference type="PANTHER" id="PTHR43445">
    <property type="entry name" value="UDP-N-ACETYLMURAMATE--L-ALANINE LIGASE-RELATED"/>
    <property type="match status" value="1"/>
</dbReference>
<organism evidence="19">
    <name type="scientific">Leptolyngbya sp. NK1-12</name>
    <dbReference type="NCBI Taxonomy" id="2547451"/>
    <lineage>
        <taxon>Bacteria</taxon>
        <taxon>Bacillati</taxon>
        <taxon>Cyanobacteriota</taxon>
        <taxon>Cyanophyceae</taxon>
        <taxon>Leptolyngbyales</taxon>
        <taxon>Leptolyngbyaceae</taxon>
        <taxon>Leptolyngbya group</taxon>
        <taxon>Leptolyngbya</taxon>
    </lineage>
</organism>
<dbReference type="GO" id="GO:0009252">
    <property type="term" value="P:peptidoglycan biosynthetic process"/>
    <property type="evidence" value="ECO:0007669"/>
    <property type="project" value="UniProtKB-UniRule"/>
</dbReference>
<keyword evidence="10 14" id="KW-0573">Peptidoglycan synthesis</keyword>